<dbReference type="eggNOG" id="COG0860">
    <property type="taxonomic scope" value="Bacteria"/>
</dbReference>
<protein>
    <submittedName>
        <fullName evidence="5">N-acetylmuramoyl-L-alanine amidase</fullName>
        <ecNumber evidence="5">3.5.1.28</ecNumber>
    </submittedName>
</protein>
<evidence type="ECO:0000313" key="5">
    <source>
        <dbReference type="EMBL" id="ACL69551.1"/>
    </source>
</evidence>
<dbReference type="SUPFAM" id="SSF53187">
    <property type="entry name" value="Zn-dependent exopeptidases"/>
    <property type="match status" value="1"/>
</dbReference>
<evidence type="ECO:0000256" key="1">
    <source>
        <dbReference type="ARBA" id="ARBA00022801"/>
    </source>
</evidence>
<proteinExistence type="predicted"/>
<dbReference type="SMART" id="SM00646">
    <property type="entry name" value="Ami_3"/>
    <property type="match status" value="1"/>
</dbReference>
<dbReference type="Gene3D" id="3.40.630.40">
    <property type="entry name" value="Zn-dependent exopeptidases"/>
    <property type="match status" value="1"/>
</dbReference>
<name>B8CW82_HALOH</name>
<dbReference type="PANTHER" id="PTHR30404:SF0">
    <property type="entry name" value="N-ACETYLMURAMOYL-L-ALANINE AMIDASE AMIC"/>
    <property type="match status" value="1"/>
</dbReference>
<keyword evidence="6" id="KW-1185">Reference proteome</keyword>
<dbReference type="Pfam" id="PF01520">
    <property type="entry name" value="Amidase_3"/>
    <property type="match status" value="1"/>
</dbReference>
<sequence>MFLILKLNKKIIGLLLGGIVLATLLYFSLHSIPTNTKDMVFKVVVDPGHGSIDTGTHHGNIFEKDINLEIARHLVDELKKVNIIPIMTRNEDKLYQNDRNKDLKHRPEIAREYQADLFISIHINNFPTSQPSGSQVFYKPDSSESKELAKYIHEELVMIRQENNRSLSKGNYYVLKQSPCPAVLIEAGFISNPVDRKKLTDPEYQKNLARAITKGIINYLQSSFGNPEKPTTDGTPTIKKDKKGMFTYYIGTYNGAMFLVRKELSYPTAVLLNKKYSGLKLNEIMAIHALNQLKTSPDGLVSPLPKGTRIKSLTVKRNVAVVNFSRELKENFKGGGGLENYTVEAITRTLFSVPGIEAIDILIEGETNQTIGGHIILNRIIKD</sequence>
<dbReference type="GO" id="GO:0030288">
    <property type="term" value="C:outer membrane-bounded periplasmic space"/>
    <property type="evidence" value="ECO:0007669"/>
    <property type="project" value="TreeGrafter"/>
</dbReference>
<dbReference type="CDD" id="cd02696">
    <property type="entry name" value="MurNAc-LAA"/>
    <property type="match status" value="1"/>
</dbReference>
<feature type="transmembrane region" description="Helical" evidence="2">
    <location>
        <begin position="12"/>
        <end position="29"/>
    </location>
</feature>
<keyword evidence="2" id="KW-0812">Transmembrane</keyword>
<dbReference type="SMART" id="SM00909">
    <property type="entry name" value="Germane"/>
    <property type="match status" value="1"/>
</dbReference>
<dbReference type="HOGENOM" id="CLU_701366_0_0_9"/>
<evidence type="ECO:0000313" key="6">
    <source>
        <dbReference type="Proteomes" id="UP000000719"/>
    </source>
</evidence>
<evidence type="ECO:0000259" key="3">
    <source>
        <dbReference type="SMART" id="SM00646"/>
    </source>
</evidence>
<dbReference type="EMBL" id="CP001098">
    <property type="protein sequence ID" value="ACL69551.1"/>
    <property type="molecule type" value="Genomic_DNA"/>
</dbReference>
<feature type="domain" description="GerMN" evidence="4">
    <location>
        <begin position="286"/>
        <end position="372"/>
    </location>
</feature>
<keyword evidence="2" id="KW-0472">Membrane</keyword>
<dbReference type="KEGG" id="hor:Hore_07940"/>
<dbReference type="GO" id="GO:0009253">
    <property type="term" value="P:peptidoglycan catabolic process"/>
    <property type="evidence" value="ECO:0007669"/>
    <property type="project" value="InterPro"/>
</dbReference>
<dbReference type="Proteomes" id="UP000000719">
    <property type="component" value="Chromosome"/>
</dbReference>
<dbReference type="eggNOG" id="COG5401">
    <property type="taxonomic scope" value="Bacteria"/>
</dbReference>
<feature type="domain" description="MurNAc-LAA" evidence="3">
    <location>
        <begin position="107"/>
        <end position="217"/>
    </location>
</feature>
<dbReference type="STRING" id="373903.Hore_07940"/>
<evidence type="ECO:0000259" key="4">
    <source>
        <dbReference type="SMART" id="SM00909"/>
    </source>
</evidence>
<dbReference type="InterPro" id="IPR019606">
    <property type="entry name" value="GerMN"/>
</dbReference>
<reference evidence="5 6" key="1">
    <citation type="journal article" date="2009" name="PLoS ONE">
        <title>Genome analysis of the anaerobic thermohalophilic bacterium Halothermothrix orenii.</title>
        <authorList>
            <person name="Mavromatis K."/>
            <person name="Ivanova N."/>
            <person name="Anderson I."/>
            <person name="Lykidis A."/>
            <person name="Hooper S.D."/>
            <person name="Sun H."/>
            <person name="Kunin V."/>
            <person name="Lapidus A."/>
            <person name="Hugenholtz P."/>
            <person name="Patel B."/>
            <person name="Kyrpides N.C."/>
        </authorList>
    </citation>
    <scope>NUCLEOTIDE SEQUENCE [LARGE SCALE GENOMIC DNA]</scope>
    <source>
        <strain evidence="6">H 168 / OCM 544 / DSM 9562</strain>
    </source>
</reference>
<keyword evidence="2" id="KW-1133">Transmembrane helix</keyword>
<accession>B8CW82</accession>
<evidence type="ECO:0000256" key="2">
    <source>
        <dbReference type="SAM" id="Phobius"/>
    </source>
</evidence>
<dbReference type="AlphaFoldDB" id="B8CW82"/>
<dbReference type="InterPro" id="IPR050695">
    <property type="entry name" value="N-acetylmuramoyl_amidase_3"/>
</dbReference>
<organism evidence="5 6">
    <name type="scientific">Halothermothrix orenii (strain H 168 / OCM 544 / DSM 9562)</name>
    <dbReference type="NCBI Taxonomy" id="373903"/>
    <lineage>
        <taxon>Bacteria</taxon>
        <taxon>Bacillati</taxon>
        <taxon>Bacillota</taxon>
        <taxon>Clostridia</taxon>
        <taxon>Halanaerobiales</taxon>
        <taxon>Halothermotrichaceae</taxon>
        <taxon>Halothermothrix</taxon>
    </lineage>
</organism>
<keyword evidence="1 5" id="KW-0378">Hydrolase</keyword>
<dbReference type="Pfam" id="PF10646">
    <property type="entry name" value="Germane"/>
    <property type="match status" value="1"/>
</dbReference>
<gene>
    <name evidence="5" type="ordered locus">Hore_07940</name>
</gene>
<dbReference type="PANTHER" id="PTHR30404">
    <property type="entry name" value="N-ACETYLMURAMOYL-L-ALANINE AMIDASE"/>
    <property type="match status" value="1"/>
</dbReference>
<dbReference type="RefSeq" id="WP_012635739.1">
    <property type="nucleotide sequence ID" value="NC_011899.1"/>
</dbReference>
<dbReference type="GO" id="GO:0008745">
    <property type="term" value="F:N-acetylmuramoyl-L-alanine amidase activity"/>
    <property type="evidence" value="ECO:0007669"/>
    <property type="project" value="UniProtKB-EC"/>
</dbReference>
<dbReference type="OrthoDB" id="9772024at2"/>
<dbReference type="EC" id="3.5.1.28" evidence="5"/>
<dbReference type="InterPro" id="IPR002508">
    <property type="entry name" value="MurNAc-LAA_cat"/>
</dbReference>